<evidence type="ECO:0000313" key="1">
    <source>
        <dbReference type="EMBL" id="KID88017.1"/>
    </source>
</evidence>
<protein>
    <submittedName>
        <fullName evidence="1">Uncharacterized protein</fullName>
    </submittedName>
</protein>
<comment type="caution">
    <text evidence="1">The sequence shown here is derived from an EMBL/GenBank/DDBJ whole genome shotgun (WGS) entry which is preliminary data.</text>
</comment>
<dbReference type="EMBL" id="AZNH01000013">
    <property type="protein sequence ID" value="KID88017.1"/>
    <property type="molecule type" value="Genomic_DNA"/>
</dbReference>
<proteinExistence type="predicted"/>
<evidence type="ECO:0000313" key="2">
    <source>
        <dbReference type="Proteomes" id="UP000031192"/>
    </source>
</evidence>
<keyword evidence="2" id="KW-1185">Reference proteome</keyword>
<reference evidence="1 2" key="1">
    <citation type="journal article" date="2014" name="Proc. Natl. Acad. Sci. U.S.A.">
        <title>Trajectory and genomic determinants of fungal-pathogen speciation and host adaptation.</title>
        <authorList>
            <person name="Hu X."/>
            <person name="Xiao G."/>
            <person name="Zheng P."/>
            <person name="Shang Y."/>
            <person name="Su Y."/>
            <person name="Zhang X."/>
            <person name="Liu X."/>
            <person name="Zhan S."/>
            <person name="St Leger R.J."/>
            <person name="Wang C."/>
        </authorList>
    </citation>
    <scope>NUCLEOTIDE SEQUENCE [LARGE SCALE GENOMIC DNA]</scope>
    <source>
        <strain evidence="1 2">ARSEF 977</strain>
    </source>
</reference>
<dbReference type="Proteomes" id="UP000031192">
    <property type="component" value="Unassembled WGS sequence"/>
</dbReference>
<accession>A0A0B4H7M0</accession>
<sequence>MRDKILNVSHLHLATAALNNPSPHRANTKPTTQYFLTPMDRWRLLVLTLLTRLVRSGHVPASPAGAPTMTLFRTQHQNHHDHSPNLSFTPPTPKRKGGVAFLNPPLEYFTALTANYIHSTSSVSLSAWNDITPLKPTSSIDDYAAGVGAAASMIVRKMSPMSMGSESQITTPPLASAAKALATSPSITPKELDSARRPLLAITTHKSLPISASFLF</sequence>
<name>A0A0B4H7M0_METGA</name>
<dbReference type="HOGENOM" id="CLU_1277887_0_0_1"/>
<dbReference type="AlphaFoldDB" id="A0A0B4H7M0"/>
<gene>
    <name evidence="1" type="ORF">MGU_04846</name>
</gene>
<organism evidence="1 2">
    <name type="scientific">Metarhizium guizhouense (strain ARSEF 977)</name>
    <dbReference type="NCBI Taxonomy" id="1276136"/>
    <lineage>
        <taxon>Eukaryota</taxon>
        <taxon>Fungi</taxon>
        <taxon>Dikarya</taxon>
        <taxon>Ascomycota</taxon>
        <taxon>Pezizomycotina</taxon>
        <taxon>Sordariomycetes</taxon>
        <taxon>Hypocreomycetidae</taxon>
        <taxon>Hypocreales</taxon>
        <taxon>Clavicipitaceae</taxon>
        <taxon>Metarhizium</taxon>
    </lineage>
</organism>